<dbReference type="AlphaFoldDB" id="A0A1D1UI87"/>
<comment type="function">
    <text evidence="6">Involved in the maturation of mitochondrial 4Fe-4S proteins functioning late in the iron-sulfur cluster assembly pathway. May be involved in the binding of an intermediate of Fe/S cluster assembly.</text>
</comment>
<dbReference type="Proteomes" id="UP000186922">
    <property type="component" value="Unassembled WGS sequence"/>
</dbReference>
<comment type="similarity">
    <text evidence="2">Belongs to the HesB/IscA family.</text>
</comment>
<feature type="domain" description="Core" evidence="10">
    <location>
        <begin position="91"/>
        <end position="192"/>
    </location>
</feature>
<dbReference type="PANTHER" id="PTHR43011">
    <property type="entry name" value="IRON-SULFUR CLUSTER ASSEMBLY 2 HOMOLOG, MITOCHONDRIAL"/>
    <property type="match status" value="1"/>
</dbReference>
<keyword evidence="4" id="KW-0408">Iron</keyword>
<evidence type="ECO:0000256" key="5">
    <source>
        <dbReference type="ARBA" id="ARBA00023128"/>
    </source>
</evidence>
<comment type="caution">
    <text evidence="11">The sequence shown here is derived from an EMBL/GenBank/DDBJ whole genome shotgun (WGS) entry which is preliminary data.</text>
</comment>
<dbReference type="InterPro" id="IPR016092">
    <property type="entry name" value="ATAP"/>
</dbReference>
<evidence type="ECO:0000313" key="12">
    <source>
        <dbReference type="Proteomes" id="UP000186922"/>
    </source>
</evidence>
<evidence type="ECO:0000259" key="10">
    <source>
        <dbReference type="Pfam" id="PF01521"/>
    </source>
</evidence>
<name>A0A1D1UI87_RAMVA</name>
<dbReference type="EMBL" id="BDGG01000001">
    <property type="protein sequence ID" value="GAU89429.1"/>
    <property type="molecule type" value="Genomic_DNA"/>
</dbReference>
<protein>
    <recommendedName>
        <fullName evidence="7">Iron-sulfur cluster assembly 2 homolog, mitochondrial</fullName>
    </recommendedName>
    <alternativeName>
        <fullName evidence="8">HESB-like domain-containing protein 1</fullName>
    </alternativeName>
</protein>
<gene>
    <name evidence="11" type="primary">RvY_01980</name>
    <name evidence="11" type="synonym">RvY_01980.1</name>
    <name evidence="11" type="ORF">RvY_01980-1</name>
</gene>
<evidence type="ECO:0000313" key="11">
    <source>
        <dbReference type="EMBL" id="GAU89429.1"/>
    </source>
</evidence>
<dbReference type="InterPro" id="IPR000361">
    <property type="entry name" value="ATAP_core_dom"/>
</dbReference>
<organism evidence="11 12">
    <name type="scientific">Ramazzottius varieornatus</name>
    <name type="common">Water bear</name>
    <name type="synonym">Tardigrade</name>
    <dbReference type="NCBI Taxonomy" id="947166"/>
    <lineage>
        <taxon>Eukaryota</taxon>
        <taxon>Metazoa</taxon>
        <taxon>Ecdysozoa</taxon>
        <taxon>Tardigrada</taxon>
        <taxon>Eutardigrada</taxon>
        <taxon>Parachela</taxon>
        <taxon>Hypsibioidea</taxon>
        <taxon>Ramazzottiidae</taxon>
        <taxon>Ramazzottius</taxon>
    </lineage>
</organism>
<dbReference type="GO" id="GO:0005506">
    <property type="term" value="F:iron ion binding"/>
    <property type="evidence" value="ECO:0007669"/>
    <property type="project" value="TreeGrafter"/>
</dbReference>
<dbReference type="NCBIfam" id="TIGR00049">
    <property type="entry name" value="iron-sulfur cluster assembly accessory protein"/>
    <property type="match status" value="1"/>
</dbReference>
<dbReference type="STRING" id="947166.A0A1D1UI87"/>
<keyword evidence="12" id="KW-1185">Reference proteome</keyword>
<evidence type="ECO:0000256" key="8">
    <source>
        <dbReference type="ARBA" id="ARBA00077082"/>
    </source>
</evidence>
<dbReference type="GO" id="GO:0120510">
    <property type="term" value="C:mitochondrial [4Fe-4S] assembly complex"/>
    <property type="evidence" value="ECO:0007669"/>
    <property type="project" value="UniProtKB-ARBA"/>
</dbReference>
<reference evidence="11 12" key="1">
    <citation type="journal article" date="2016" name="Nat. Commun.">
        <title>Extremotolerant tardigrade genome and improved radiotolerance of human cultured cells by tardigrade-unique protein.</title>
        <authorList>
            <person name="Hashimoto T."/>
            <person name="Horikawa D.D."/>
            <person name="Saito Y."/>
            <person name="Kuwahara H."/>
            <person name="Kozuka-Hata H."/>
            <person name="Shin-I T."/>
            <person name="Minakuchi Y."/>
            <person name="Ohishi K."/>
            <person name="Motoyama A."/>
            <person name="Aizu T."/>
            <person name="Enomoto A."/>
            <person name="Kondo K."/>
            <person name="Tanaka S."/>
            <person name="Hara Y."/>
            <person name="Koshikawa S."/>
            <person name="Sagara H."/>
            <person name="Miura T."/>
            <person name="Yokobori S."/>
            <person name="Miyagawa K."/>
            <person name="Suzuki Y."/>
            <person name="Kubo T."/>
            <person name="Oyama M."/>
            <person name="Kohara Y."/>
            <person name="Fujiyama A."/>
            <person name="Arakawa K."/>
            <person name="Katayama T."/>
            <person name="Toyoda A."/>
            <person name="Kunieda T."/>
        </authorList>
    </citation>
    <scope>NUCLEOTIDE SEQUENCE [LARGE SCALE GENOMIC DNA]</scope>
    <source>
        <strain evidence="11 12">YOKOZUNA-1</strain>
    </source>
</reference>
<comment type="subunit">
    <text evidence="9">Heterotetramer; forms a dimer of dimers with IBA57. Interacts with [2Fe-2S]-ISCA2 forming the heterodimer [2Fe- 2S]-ISCA2-IBA57 complex; [2Fe-2S] cluster binding is absolutely required to promote the complex formation.</text>
</comment>
<dbReference type="GO" id="GO:0016226">
    <property type="term" value="P:iron-sulfur cluster assembly"/>
    <property type="evidence" value="ECO:0007669"/>
    <property type="project" value="InterPro"/>
</dbReference>
<keyword evidence="5" id="KW-0496">Mitochondrion</keyword>
<dbReference type="InterPro" id="IPR035903">
    <property type="entry name" value="HesB-like_dom_sf"/>
</dbReference>
<sequence>MMESVMRSRVLVMLDSTRRWRLFIRQSSSLRNFPAAYYERHHERIIWRKAAQPPSDLSEAPSFTYAKRWSTSTSRSSSVDSEDSETGNAILRLSPSCVKRLKKLQSEEPDTNLMLRIGVEGGGCSGFQYNFTLDHKVNEDDRVFEKDGAKIVVDTMSLDFIKGATIDWNTELIRSAFRILDNPKAEHGCSCGSSFSVKT</sequence>
<dbReference type="GO" id="GO:0051537">
    <property type="term" value="F:2 iron, 2 sulfur cluster binding"/>
    <property type="evidence" value="ECO:0007669"/>
    <property type="project" value="TreeGrafter"/>
</dbReference>
<comment type="subcellular location">
    <subcellularLocation>
        <location evidence="1">Mitochondrion</location>
    </subcellularLocation>
</comment>
<dbReference type="FunFam" id="2.60.300.12:FF:000006">
    <property type="entry name" value="Iron-sulfur cluster assembly 2 mitochondrial"/>
    <property type="match status" value="1"/>
</dbReference>
<evidence type="ECO:0000256" key="2">
    <source>
        <dbReference type="ARBA" id="ARBA00006718"/>
    </source>
</evidence>
<dbReference type="SUPFAM" id="SSF89360">
    <property type="entry name" value="HesB-like domain"/>
    <property type="match status" value="1"/>
</dbReference>
<evidence type="ECO:0000256" key="4">
    <source>
        <dbReference type="ARBA" id="ARBA00023004"/>
    </source>
</evidence>
<dbReference type="OrthoDB" id="1938621at2759"/>
<evidence type="ECO:0000256" key="1">
    <source>
        <dbReference type="ARBA" id="ARBA00004173"/>
    </source>
</evidence>
<proteinExistence type="inferred from homology"/>
<evidence type="ECO:0000256" key="3">
    <source>
        <dbReference type="ARBA" id="ARBA00022723"/>
    </source>
</evidence>
<evidence type="ECO:0000256" key="6">
    <source>
        <dbReference type="ARBA" id="ARBA00057540"/>
    </source>
</evidence>
<evidence type="ECO:0000256" key="9">
    <source>
        <dbReference type="ARBA" id="ARBA00093471"/>
    </source>
</evidence>
<evidence type="ECO:0000256" key="7">
    <source>
        <dbReference type="ARBA" id="ARBA00073313"/>
    </source>
</evidence>
<keyword evidence="3" id="KW-0479">Metal-binding</keyword>
<dbReference type="Pfam" id="PF01521">
    <property type="entry name" value="Fe-S_biosyn"/>
    <property type="match status" value="1"/>
</dbReference>
<dbReference type="Gene3D" id="2.60.300.12">
    <property type="entry name" value="HesB-like domain"/>
    <property type="match status" value="1"/>
</dbReference>
<dbReference type="NCBIfam" id="NF010147">
    <property type="entry name" value="PRK13623.1"/>
    <property type="match status" value="1"/>
</dbReference>
<dbReference type="GO" id="GO:0051539">
    <property type="term" value="F:4 iron, 4 sulfur cluster binding"/>
    <property type="evidence" value="ECO:0007669"/>
    <property type="project" value="TreeGrafter"/>
</dbReference>
<accession>A0A1D1UI87</accession>
<dbReference type="PANTHER" id="PTHR43011:SF1">
    <property type="entry name" value="IRON-SULFUR CLUSTER ASSEMBLY 2 HOMOLOG, MITOCHONDRIAL"/>
    <property type="match status" value="1"/>
</dbReference>